<dbReference type="Pfam" id="PF04397">
    <property type="entry name" value="LytTR"/>
    <property type="match status" value="1"/>
</dbReference>
<dbReference type="Gene3D" id="2.40.50.1020">
    <property type="entry name" value="LytTr DNA-binding domain"/>
    <property type="match status" value="1"/>
</dbReference>
<protein>
    <recommendedName>
        <fullName evidence="1">HTH LytTR-type domain-containing protein</fullName>
    </recommendedName>
</protein>
<dbReference type="AlphaFoldDB" id="A0A9W5W721"/>
<proteinExistence type="predicted"/>
<name>A0A9W5W721_9BACL</name>
<comment type="caution">
    <text evidence="2">The sequence shown here is derived from an EMBL/GenBank/DDBJ whole genome shotgun (WGS) entry which is preliminary data.</text>
</comment>
<feature type="domain" description="HTH LytTR-type" evidence="1">
    <location>
        <begin position="16"/>
        <end position="104"/>
    </location>
</feature>
<gene>
    <name evidence="2" type="ORF">BG53_02250</name>
</gene>
<dbReference type="RefSeq" id="WP_036580511.1">
    <property type="nucleotide sequence ID" value="NZ_KK082251.1"/>
</dbReference>
<dbReference type="EMBL" id="JFHU01000129">
    <property type="protein sequence ID" value="EXX88317.1"/>
    <property type="molecule type" value="Genomic_DNA"/>
</dbReference>
<evidence type="ECO:0000313" key="3">
    <source>
        <dbReference type="Proteomes" id="UP000053750"/>
    </source>
</evidence>
<dbReference type="InterPro" id="IPR007492">
    <property type="entry name" value="LytTR_DNA-bd_dom"/>
</dbReference>
<evidence type="ECO:0000313" key="2">
    <source>
        <dbReference type="EMBL" id="EXX88317.1"/>
    </source>
</evidence>
<dbReference type="OrthoDB" id="2604364at2"/>
<dbReference type="Proteomes" id="UP000053750">
    <property type="component" value="Unassembled WGS sequence"/>
</dbReference>
<dbReference type="GO" id="GO:0003677">
    <property type="term" value="F:DNA binding"/>
    <property type="evidence" value="ECO:0007669"/>
    <property type="project" value="InterPro"/>
</dbReference>
<keyword evidence="3" id="KW-1185">Reference proteome</keyword>
<evidence type="ECO:0000259" key="1">
    <source>
        <dbReference type="Pfam" id="PF04397"/>
    </source>
</evidence>
<accession>A0A9W5W721</accession>
<reference evidence="2 3" key="1">
    <citation type="submission" date="2014-02" db="EMBL/GenBank/DDBJ databases">
        <title>Genome sequence of Paenibacillus darwinianus reveals adaptive mechanisms for survival in Antarctic soils.</title>
        <authorList>
            <person name="Dsouza M."/>
            <person name="Taylor M.W."/>
            <person name="Turner S.J."/>
            <person name="Aislabie J."/>
        </authorList>
    </citation>
    <scope>NUCLEOTIDE SEQUENCE [LARGE SCALE GENOMIC DNA]</scope>
    <source>
        <strain evidence="2 3">CE1</strain>
    </source>
</reference>
<organism evidence="2 3">
    <name type="scientific">Paenibacillus darwinianus</name>
    <dbReference type="NCBI Taxonomy" id="1380763"/>
    <lineage>
        <taxon>Bacteria</taxon>
        <taxon>Bacillati</taxon>
        <taxon>Bacillota</taxon>
        <taxon>Bacilli</taxon>
        <taxon>Bacillales</taxon>
        <taxon>Paenibacillaceae</taxon>
        <taxon>Paenibacillus</taxon>
    </lineage>
</organism>
<sequence>MKIHVVRRLGRKEFDIVEIDLDDVLFTYVEGSVIKYQTKTEVFSQISTLEEQERLFSTMGFAKLERGYLVHMEKVEWFDEDTYQVFFERHPSKALPSAPVARAHRKDIPEGKVVKPAPHSVAKGLYYPTGR</sequence>